<reference evidence="2" key="2">
    <citation type="journal article" date="2023" name="Infect Dis Poverty">
        <title>Chromosome-scale genome of the human blood fluke Schistosoma mekongi and its implications for public health.</title>
        <authorList>
            <person name="Zhou M."/>
            <person name="Xu L."/>
            <person name="Xu D."/>
            <person name="Chen W."/>
            <person name="Khan J."/>
            <person name="Hu Y."/>
            <person name="Huang H."/>
            <person name="Wei H."/>
            <person name="Zhang Y."/>
            <person name="Chusongsang P."/>
            <person name="Tanasarnprasert K."/>
            <person name="Hu X."/>
            <person name="Limpanont Y."/>
            <person name="Lv Z."/>
        </authorList>
    </citation>
    <scope>NUCLEOTIDE SEQUENCE</scope>
    <source>
        <strain evidence="2">LV_2022a</strain>
    </source>
</reference>
<feature type="compositionally biased region" description="Basic residues" evidence="1">
    <location>
        <begin position="461"/>
        <end position="470"/>
    </location>
</feature>
<dbReference type="Proteomes" id="UP001292079">
    <property type="component" value="Unassembled WGS sequence"/>
</dbReference>
<accession>A0AAE2D2T1</accession>
<reference evidence="2" key="1">
    <citation type="submission" date="2022-04" db="EMBL/GenBank/DDBJ databases">
        <authorList>
            <person name="Xu L."/>
            <person name="Lv Z."/>
        </authorList>
    </citation>
    <scope>NUCLEOTIDE SEQUENCE</scope>
    <source>
        <strain evidence="2">LV_2022a</strain>
    </source>
</reference>
<evidence type="ECO:0000256" key="1">
    <source>
        <dbReference type="SAM" id="MobiDB-lite"/>
    </source>
</evidence>
<feature type="non-terminal residue" evidence="2">
    <location>
        <position position="1"/>
    </location>
</feature>
<protein>
    <recommendedName>
        <fullName evidence="4">CBM21 domain-containing protein</fullName>
    </recommendedName>
</protein>
<feature type="region of interest" description="Disordered" evidence="1">
    <location>
        <begin position="163"/>
        <end position="188"/>
    </location>
</feature>
<dbReference type="InterPro" id="IPR038175">
    <property type="entry name" value="CBM21_dom_sf"/>
</dbReference>
<dbReference type="EMBL" id="JALJAT010000005">
    <property type="protein sequence ID" value="KAK4469062.1"/>
    <property type="molecule type" value="Genomic_DNA"/>
</dbReference>
<name>A0AAE2D2T1_SCHME</name>
<feature type="compositionally biased region" description="Acidic residues" evidence="1">
    <location>
        <begin position="422"/>
        <end position="450"/>
    </location>
</feature>
<evidence type="ECO:0000313" key="3">
    <source>
        <dbReference type="Proteomes" id="UP001292079"/>
    </source>
</evidence>
<organism evidence="2 3">
    <name type="scientific">Schistosoma mekongi</name>
    <name type="common">Parasitic worm</name>
    <dbReference type="NCBI Taxonomy" id="38744"/>
    <lineage>
        <taxon>Eukaryota</taxon>
        <taxon>Metazoa</taxon>
        <taxon>Spiralia</taxon>
        <taxon>Lophotrochozoa</taxon>
        <taxon>Platyhelminthes</taxon>
        <taxon>Trematoda</taxon>
        <taxon>Digenea</taxon>
        <taxon>Strigeidida</taxon>
        <taxon>Schistosomatoidea</taxon>
        <taxon>Schistosomatidae</taxon>
        <taxon>Schistosoma</taxon>
    </lineage>
</organism>
<sequence length="743" mass="87741">MIKGKKMKKIENVNNNFNENLLNNNNNKQYGNNAFYLSINCHVDRHHGWYTERIPVDKQFCQYKKRPCDYIVQTNYVANRTDDLINNKLIRKENENDSPGKLKLFPSINVSNTKVLNSCKSEKFRVNLILRLRSIWSRSLSRCQRLESKHVNKTLLNCHRLHQNHHHHHQQQQQQNQHQYLQQHHLHHQSQQCKKINKKYTTEKSIKSRNYSHEIQSLNNSQINQIKLDKFKIIKQTSDNLLNEHIDTTELVLSKRYHSESCLLQPYILHNPLNICPHIHYHLQICSKSSFIIKDKHHSNYIMHQLPELKLQSSTIKHSLSTGNICCLYRLKCVPSIECITHSLSTLYQQEQEQQQQQHQSLHKEHRCSSLPTTSIMMKSRNKSKLMSPYYHVSERHLGKWIQKMLKNDHIHENHSENNDNNQDDDDDDDNDNDDDNEEEEEEKEEEEERGSDNIENIHNTNHHHHHKNKNQLLNITNYWNYKRLSHSLKHVHFADESRYSSATTLNSLSRSSSLSSLNVTNNSSSPVTCCCSLCPCSIDANNLVNDKISEQKLISKENHLNNVKLDEQHLLKRNSSTPKINSTNNTTPLVTVNLFHNESDPPEVPVNVLNRLQTEKKWEPTFINPILCINFNQRLLEQKVCLSQFHSYNLYTFYVQVKILTNQQINNNVNEVKLRYTLDKWKTFIDSPRLHHLNHLNQTLLCNHNHDDGHVYQWIETYELDIMLSINSMNDDVNYQQLEFAI</sequence>
<feature type="compositionally biased region" description="Low complexity" evidence="1">
    <location>
        <begin position="171"/>
        <end position="183"/>
    </location>
</feature>
<evidence type="ECO:0000313" key="2">
    <source>
        <dbReference type="EMBL" id="KAK4469062.1"/>
    </source>
</evidence>
<proteinExistence type="predicted"/>
<feature type="region of interest" description="Disordered" evidence="1">
    <location>
        <begin position="355"/>
        <end position="377"/>
    </location>
</feature>
<comment type="caution">
    <text evidence="2">The sequence shown here is derived from an EMBL/GenBank/DDBJ whole genome shotgun (WGS) entry which is preliminary data.</text>
</comment>
<dbReference type="Gene3D" id="2.60.40.2440">
    <property type="entry name" value="Carbohydrate binding type-21 domain"/>
    <property type="match status" value="1"/>
</dbReference>
<gene>
    <name evidence="2" type="ORF">MN116_006652</name>
</gene>
<feature type="region of interest" description="Disordered" evidence="1">
    <location>
        <begin position="412"/>
        <end position="470"/>
    </location>
</feature>
<evidence type="ECO:0008006" key="4">
    <source>
        <dbReference type="Google" id="ProtNLM"/>
    </source>
</evidence>
<keyword evidence="3" id="KW-1185">Reference proteome</keyword>
<dbReference type="AlphaFoldDB" id="A0AAE2D2T1"/>